<keyword evidence="4" id="KW-1185">Reference proteome</keyword>
<feature type="compositionally biased region" description="Polar residues" evidence="1">
    <location>
        <begin position="1162"/>
        <end position="1182"/>
    </location>
</feature>
<dbReference type="PANTHER" id="PTHR16207">
    <property type="entry name" value="SET DOMAIN-CONTAINING PROTEIN"/>
    <property type="match status" value="1"/>
</dbReference>
<dbReference type="InterPro" id="IPR056242">
    <property type="entry name" value="PIN_TASOR"/>
</dbReference>
<feature type="compositionally biased region" description="Pro residues" evidence="1">
    <location>
        <begin position="795"/>
        <end position="810"/>
    </location>
</feature>
<evidence type="ECO:0000256" key="1">
    <source>
        <dbReference type="SAM" id="MobiDB-lite"/>
    </source>
</evidence>
<feature type="compositionally biased region" description="Pro residues" evidence="1">
    <location>
        <begin position="646"/>
        <end position="677"/>
    </location>
</feature>
<feature type="compositionally biased region" description="Low complexity" evidence="1">
    <location>
        <begin position="985"/>
        <end position="998"/>
    </location>
</feature>
<dbReference type="GO" id="GO:0005654">
    <property type="term" value="C:nucleoplasm"/>
    <property type="evidence" value="ECO:0007669"/>
    <property type="project" value="TreeGrafter"/>
</dbReference>
<feature type="region of interest" description="Disordered" evidence="1">
    <location>
        <begin position="901"/>
        <end position="923"/>
    </location>
</feature>
<reference evidence="4" key="1">
    <citation type="submission" date="2017-10" db="EMBL/GenBank/DDBJ databases">
        <title>Rapid genome shrinkage in a self-fertile nematode reveals novel sperm competition proteins.</title>
        <authorList>
            <person name="Yin D."/>
            <person name="Schwarz E.M."/>
            <person name="Thomas C.G."/>
            <person name="Felde R.L."/>
            <person name="Korf I.F."/>
            <person name="Cutter A.D."/>
            <person name="Schartner C.M."/>
            <person name="Ralston E.J."/>
            <person name="Meyer B.J."/>
            <person name="Haag E.S."/>
        </authorList>
    </citation>
    <scope>NUCLEOTIDE SEQUENCE [LARGE SCALE GENOMIC DNA]</scope>
    <source>
        <strain evidence="4">JU1422</strain>
    </source>
</reference>
<accession>A0A2G5U7W5</accession>
<feature type="region of interest" description="Disordered" evidence="1">
    <location>
        <begin position="607"/>
        <end position="858"/>
    </location>
</feature>
<evidence type="ECO:0000313" key="3">
    <source>
        <dbReference type="EMBL" id="PIC35632.1"/>
    </source>
</evidence>
<dbReference type="PANTHER" id="PTHR16207:SF11">
    <property type="entry name" value="SET DOMAIN-CONTAINING PROTEIN"/>
    <property type="match status" value="1"/>
</dbReference>
<dbReference type="Proteomes" id="UP000230233">
    <property type="component" value="Chromosome IV"/>
</dbReference>
<feature type="compositionally biased region" description="Acidic residues" evidence="1">
    <location>
        <begin position="18"/>
        <end position="27"/>
    </location>
</feature>
<feature type="region of interest" description="Disordered" evidence="1">
    <location>
        <begin position="481"/>
        <end position="506"/>
    </location>
</feature>
<dbReference type="STRING" id="1611254.A0A2G5U7W5"/>
<dbReference type="InterPro" id="IPR046432">
    <property type="entry name" value="TASOR"/>
</dbReference>
<feature type="domain" description="TASOR PIN" evidence="2">
    <location>
        <begin position="1262"/>
        <end position="1368"/>
    </location>
</feature>
<feature type="compositionally biased region" description="Acidic residues" evidence="1">
    <location>
        <begin position="813"/>
        <end position="840"/>
    </location>
</feature>
<organism evidence="3 4">
    <name type="scientific">Caenorhabditis nigoni</name>
    <dbReference type="NCBI Taxonomy" id="1611254"/>
    <lineage>
        <taxon>Eukaryota</taxon>
        <taxon>Metazoa</taxon>
        <taxon>Ecdysozoa</taxon>
        <taxon>Nematoda</taxon>
        <taxon>Chromadorea</taxon>
        <taxon>Rhabditida</taxon>
        <taxon>Rhabditina</taxon>
        <taxon>Rhabditomorpha</taxon>
        <taxon>Rhabditoidea</taxon>
        <taxon>Rhabditidae</taxon>
        <taxon>Peloderinae</taxon>
        <taxon>Caenorhabditis</taxon>
    </lineage>
</organism>
<evidence type="ECO:0000259" key="2">
    <source>
        <dbReference type="Pfam" id="PF24630"/>
    </source>
</evidence>
<comment type="caution">
    <text evidence="3">The sequence shown here is derived from an EMBL/GenBank/DDBJ whole genome shotgun (WGS) entry which is preliminary data.</text>
</comment>
<feature type="compositionally biased region" description="Polar residues" evidence="1">
    <location>
        <begin position="607"/>
        <end position="644"/>
    </location>
</feature>
<feature type="region of interest" description="Disordered" evidence="1">
    <location>
        <begin position="942"/>
        <end position="1024"/>
    </location>
</feature>
<evidence type="ECO:0000313" key="4">
    <source>
        <dbReference type="Proteomes" id="UP000230233"/>
    </source>
</evidence>
<dbReference type="OrthoDB" id="5840635at2759"/>
<feature type="region of interest" description="Disordered" evidence="1">
    <location>
        <begin position="1"/>
        <end position="30"/>
    </location>
</feature>
<feature type="compositionally biased region" description="Pro residues" evidence="1">
    <location>
        <begin position="693"/>
        <end position="739"/>
    </location>
</feature>
<feature type="compositionally biased region" description="Polar residues" evidence="1">
    <location>
        <begin position="1112"/>
        <end position="1121"/>
    </location>
</feature>
<protein>
    <recommendedName>
        <fullName evidence="2">TASOR PIN domain-containing protein</fullName>
    </recommendedName>
</protein>
<feature type="compositionally biased region" description="Acidic residues" evidence="1">
    <location>
        <begin position="481"/>
        <end position="490"/>
    </location>
</feature>
<dbReference type="EMBL" id="PDUG01000004">
    <property type="protein sequence ID" value="PIC35632.1"/>
    <property type="molecule type" value="Genomic_DNA"/>
</dbReference>
<dbReference type="GO" id="GO:0045814">
    <property type="term" value="P:negative regulation of gene expression, epigenetic"/>
    <property type="evidence" value="ECO:0007669"/>
    <property type="project" value="InterPro"/>
</dbReference>
<proteinExistence type="predicted"/>
<feature type="region of interest" description="Disordered" evidence="1">
    <location>
        <begin position="1097"/>
        <end position="1182"/>
    </location>
</feature>
<feature type="compositionally biased region" description="Low complexity" evidence="1">
    <location>
        <begin position="740"/>
        <end position="750"/>
    </location>
</feature>
<feature type="compositionally biased region" description="Basic and acidic residues" evidence="1">
    <location>
        <begin position="964"/>
        <end position="983"/>
    </location>
</feature>
<feature type="compositionally biased region" description="Basic and acidic residues" evidence="1">
    <location>
        <begin position="559"/>
        <end position="587"/>
    </location>
</feature>
<feature type="compositionally biased region" description="Polar residues" evidence="1">
    <location>
        <begin position="942"/>
        <end position="954"/>
    </location>
</feature>
<dbReference type="Pfam" id="PF24630">
    <property type="entry name" value="PIN_TASOR"/>
    <property type="match status" value="1"/>
</dbReference>
<name>A0A2G5U7W5_9PELO</name>
<gene>
    <name evidence="3" type="primary">Cni-T11G6.5</name>
    <name evidence="3" type="synonym">Cnig_chr_IV.g14931</name>
    <name evidence="3" type="ORF">B9Z55_014931</name>
</gene>
<sequence>MEKRPSFVIPKKRKLDQPSDDVVEEPLSECPSTIPASEGYEIVDATEEEASEVTKEAQMRSPGKSWSEECWKQMTVEKVQLIRNRRLAHSVCFIPVFENEFMLYFQFKSYKRKNNIEEERMEYRVVYNEEEIRSIASDGLGVDSDGIIGIGDPRQGVMLYSTPATAYSGRFLYSNIPITVIMFRTANSGKTFEVPMSTDRIPPSKNHAAHVTMNTDGASLKFHRYLLEHYLGGVYHYEYLPNMTDIYKYPSMILPYAVITYRLPDSATSTTSPQKLSKIHRPLLIFRSDEICAHTLVFNSKEIPAMVCLPSILTEVPYVLHETRSEPVAYSLNDISLFPELETLRSPEFFGKILLTDSVKIADESLLTHYVLRFTSEHKYFVDLFRKGKYMLVWTSSPFTIFYIPSGDISAEFGLPHIENHMHLIVQRSQIPYPEDVASKTSSLFCYEEEPAGFSQFWSAGQEYSNEIVEIDEFDSEVYEDDYDEEEADQEAIQHEEGEEKDELDAPVNYNIIIEPVDPNLKGCISLRYVNGERKAKTVTFKDDLVDVRYFERSSVSPENHEDASLSFDEKRKKEEKVDPESQQKTDELFKSALAANRGENAQSPLTIAQSPLSGSPGSSNAVSPGNRPTPSPENITKPTQNAFISPPPMPPAFIRNIPPPPLPNFSVPPPPIPPLPHLQTSSSAPKPAFPTGVPPPPMSYVIPPPRRIAPSAPKPSSPTGVPPPVLPSPGALIPPPPGTTTKKSPAPKASIPPPALYIQPKLSTPTARPECLVPVIGLPQDPRMKPTIPLPDTSKPPPNFPLPAVPVLPSPMEEEEPGEESMDLEEEDSMMEVDEDNEAGESAGKISKSRDPSEDNDILMKCFTSDSLVNISKADEKTKDEKFKDTVLNKIRDSPHIMKMLTKKNEELSSSSSSADSIAQDTDFRQLPINKLVFAITKSKPPTTITAPNVLNTGDSDDDGDSEASKVTKSDAPKDIDYRKTEPSTSRHSSRNSNDDNPLNDRVADISLPRGTPLSEQAKRMSNSFQGKLRAINKDSESKVQNVNEHLAFMSRVAQLNQTAQPSQRVEPEAASPSNSLAALFPLLSNANLTAEGLGIPKTVSSEPAPKGSEESNISQLSSTSDDDIIFDGEVKNNNQTNGGKGIIPAKNVRKAADAPPGITSRYQQGNSSPLQNRQFNNHHPNNWRHLIRNQDIRQESRDWVNKLMPFSDPSAIGMCIFLDPDMKFDPDNVLANELYSLMNEILQQNRVLKPITPRIRATIYIHSCLEKEILKKSTTTLRDFHEKIDRLKNGAAQVIKTLPEHKCDRESSIDRVTAGLVNCISDIHNTLGGHEVIFLTQNFTEDSLAGRSYTERGIKVRNIRQVQQIIEDTLKT</sequence>
<feature type="region of interest" description="Disordered" evidence="1">
    <location>
        <begin position="554"/>
        <end position="587"/>
    </location>
</feature>